<proteinExistence type="predicted"/>
<organism evidence="1 2">
    <name type="scientific">Kroppenstedtia sanguinis</name>
    <dbReference type="NCBI Taxonomy" id="1380684"/>
    <lineage>
        <taxon>Bacteria</taxon>
        <taxon>Bacillati</taxon>
        <taxon>Bacillota</taxon>
        <taxon>Bacilli</taxon>
        <taxon>Bacillales</taxon>
        <taxon>Thermoactinomycetaceae</taxon>
        <taxon>Kroppenstedtia</taxon>
    </lineage>
</organism>
<keyword evidence="2" id="KW-1185">Reference proteome</keyword>
<dbReference type="EMBL" id="JBHTNU010000020">
    <property type="protein sequence ID" value="MFD1428297.1"/>
    <property type="molecule type" value="Genomic_DNA"/>
</dbReference>
<comment type="caution">
    <text evidence="1">The sequence shown here is derived from an EMBL/GenBank/DDBJ whole genome shotgun (WGS) entry which is preliminary data.</text>
</comment>
<reference evidence="2" key="1">
    <citation type="journal article" date="2019" name="Int. J. Syst. Evol. Microbiol.">
        <title>The Global Catalogue of Microorganisms (GCM) 10K type strain sequencing project: providing services to taxonomists for standard genome sequencing and annotation.</title>
        <authorList>
            <consortium name="The Broad Institute Genomics Platform"/>
            <consortium name="The Broad Institute Genome Sequencing Center for Infectious Disease"/>
            <person name="Wu L."/>
            <person name="Ma J."/>
        </authorList>
    </citation>
    <scope>NUCLEOTIDE SEQUENCE [LARGE SCALE GENOMIC DNA]</scope>
    <source>
        <strain evidence="2">S1</strain>
    </source>
</reference>
<protein>
    <submittedName>
        <fullName evidence="1">Uncharacterized protein</fullName>
    </submittedName>
</protein>
<name>A0ABW4CDA3_9BACL</name>
<evidence type="ECO:0000313" key="1">
    <source>
        <dbReference type="EMBL" id="MFD1428297.1"/>
    </source>
</evidence>
<evidence type="ECO:0000313" key="2">
    <source>
        <dbReference type="Proteomes" id="UP001597282"/>
    </source>
</evidence>
<accession>A0ABW4CDA3</accession>
<dbReference type="RefSeq" id="WP_380167064.1">
    <property type="nucleotide sequence ID" value="NZ_JBHTNU010000020.1"/>
</dbReference>
<dbReference type="Proteomes" id="UP001597282">
    <property type="component" value="Unassembled WGS sequence"/>
</dbReference>
<sequence length="270" mass="32530">MELHEYVPQNILEIVKANRAHDRDQYGVLPTIIDYNHTRYYYAHYKTTDRYLVVREDGEIPVFKEIEPVIDMASFFVAVSSSFYHYGDQWVKEKTIQKYQRIQKVLDTLEKGLQQRLTEEQRDLLNEFRQTAQTVIDWQQELEYVVTEGKKGIEKIRYKVGSIQDRERLDQLQRQLGKCIHEQNQVQLNTYEKRKKLMKILWKSIPLFSIRLWIAFCELRMHHQRMLNWSKMDREEIDSMEIVKKRIEGELTPGTHKNLREIKASVINPR</sequence>
<gene>
    <name evidence="1" type="ORF">ACFQ4Y_15435</name>
</gene>